<accession>A0A1N7NQF5</accession>
<dbReference type="EMBL" id="FTOI01000016">
    <property type="protein sequence ID" value="SIT00469.1"/>
    <property type="molecule type" value="Genomic_DNA"/>
</dbReference>
<dbReference type="Gene3D" id="3.10.20.310">
    <property type="entry name" value="membrane protein fhac"/>
    <property type="match status" value="1"/>
</dbReference>
<feature type="domain" description="POTRA" evidence="1">
    <location>
        <begin position="113"/>
        <end position="170"/>
    </location>
</feature>
<gene>
    <name evidence="2" type="ORF">SAMN05421789_11635</name>
</gene>
<name>A0A1N7NQF5_9FLAO</name>
<dbReference type="InterPro" id="IPR010827">
    <property type="entry name" value="BamA/TamA_POTRA"/>
</dbReference>
<keyword evidence="3" id="KW-1185">Reference proteome</keyword>
<dbReference type="Pfam" id="PF07244">
    <property type="entry name" value="POTRA"/>
    <property type="match status" value="1"/>
</dbReference>
<evidence type="ECO:0000259" key="1">
    <source>
        <dbReference type="Pfam" id="PF07244"/>
    </source>
</evidence>
<reference evidence="3" key="1">
    <citation type="submission" date="2017-01" db="EMBL/GenBank/DDBJ databases">
        <authorList>
            <person name="Varghese N."/>
            <person name="Submissions S."/>
        </authorList>
    </citation>
    <scope>NUCLEOTIDE SEQUENCE [LARGE SCALE GENOMIC DNA]</scope>
    <source>
        <strain evidence="3">DSM 23145</strain>
    </source>
</reference>
<dbReference type="STRING" id="713588.SAMN05421789_11635"/>
<evidence type="ECO:0000313" key="3">
    <source>
        <dbReference type="Proteomes" id="UP000185839"/>
    </source>
</evidence>
<evidence type="ECO:0000313" key="2">
    <source>
        <dbReference type="EMBL" id="SIT00469.1"/>
    </source>
</evidence>
<dbReference type="AlphaFoldDB" id="A0A1N7NQF5"/>
<protein>
    <recommendedName>
        <fullName evidence="1">POTRA domain-containing protein</fullName>
    </recommendedName>
</protein>
<proteinExistence type="predicted"/>
<sequence length="600" mass="69634">MQSKFIFPLILILFGISLFSSQEKKDSIYTKIENFSDQRKSTKFIHRFIFRREADSVSVESRTKEHSQNVYNGKIIRNIVIKTIDPFGYKISDKNSNATWYDRLADHIHIDSKKSTIQNYLLFKKGEPYNAQKLYESERALRNFRFVNRVNISIIDSTATKDSVDVMVKVLDSWSLKPSLSISGSKIGAGITEENLLGLGHEISFLYENDFKEKQNKIYGSYTAYNMFGTFIDAGISAEQDFLKNEKITFSARRDLFSPLTRWAGGFTFEYFMRKVLMPVENTDIFPEVQIKVYNQDLWGGYQFPVFFGDRTEISRNIAVWGRFQNYQYKDRPITDSQNFFATYNSFLASASYVERKFSVKKNIFQYNLPEDIPYGKSFGITSGLMKRSTKITPYAGISAAVGSFINWGYFTVKAEYGRFFNEATENSDSFRFEGAYFTNLHALKFGKVRHFFSPTFAWGSEMYNSTYKDRITISNQNEFPTNSGDFIGTKKLILRYQTQFYINKTWKNFHFSPYSIVALGWLSQTNQKLFSAKTNSKFGIGVIINNPYLVFNNIKVSLVYYPNVPFDNKPAFDFNSYRNDMIPINSFGTDIPHFVNFDH</sequence>
<dbReference type="RefSeq" id="WP_245820748.1">
    <property type="nucleotide sequence ID" value="NZ_FTOI01000016.1"/>
</dbReference>
<organism evidence="2 3">
    <name type="scientific">Kaistella chaponensis</name>
    <dbReference type="NCBI Taxonomy" id="713588"/>
    <lineage>
        <taxon>Bacteria</taxon>
        <taxon>Pseudomonadati</taxon>
        <taxon>Bacteroidota</taxon>
        <taxon>Flavobacteriia</taxon>
        <taxon>Flavobacteriales</taxon>
        <taxon>Weeksellaceae</taxon>
        <taxon>Chryseobacterium group</taxon>
        <taxon>Kaistella</taxon>
    </lineage>
</organism>
<dbReference type="Proteomes" id="UP000185839">
    <property type="component" value="Unassembled WGS sequence"/>
</dbReference>
<dbReference type="GO" id="GO:0019867">
    <property type="term" value="C:outer membrane"/>
    <property type="evidence" value="ECO:0007669"/>
    <property type="project" value="InterPro"/>
</dbReference>